<feature type="region of interest" description="Disordered" evidence="2">
    <location>
        <begin position="61"/>
        <end position="81"/>
    </location>
</feature>
<feature type="compositionally biased region" description="Basic and acidic residues" evidence="2">
    <location>
        <begin position="191"/>
        <end position="229"/>
    </location>
</feature>
<dbReference type="GeneID" id="37022703"/>
<dbReference type="CDD" id="cd22191">
    <property type="entry name" value="DPBB_RlpA_EXP_N-like"/>
    <property type="match status" value="1"/>
</dbReference>
<dbReference type="PANTHER" id="PTHR31836">
    <property type="match status" value="1"/>
</dbReference>
<evidence type="ECO:0000256" key="2">
    <source>
        <dbReference type="SAM" id="MobiDB-lite"/>
    </source>
</evidence>
<dbReference type="RefSeq" id="XP_025356386.1">
    <property type="nucleotide sequence ID" value="XM_025500922.1"/>
</dbReference>
<feature type="chain" id="PRO_5016464104" description="RlpA-like protein double-psi beta-barrel domain-containing protein" evidence="3">
    <location>
        <begin position="23"/>
        <end position="375"/>
    </location>
</feature>
<protein>
    <recommendedName>
        <fullName evidence="6">RlpA-like protein double-psi beta-barrel domain-containing protein</fullName>
    </recommendedName>
</protein>
<organism evidence="4 5">
    <name type="scientific">Meira miltonrushii</name>
    <dbReference type="NCBI Taxonomy" id="1280837"/>
    <lineage>
        <taxon>Eukaryota</taxon>
        <taxon>Fungi</taxon>
        <taxon>Dikarya</taxon>
        <taxon>Basidiomycota</taxon>
        <taxon>Ustilaginomycotina</taxon>
        <taxon>Exobasidiomycetes</taxon>
        <taxon>Exobasidiales</taxon>
        <taxon>Brachybasidiaceae</taxon>
        <taxon>Meira</taxon>
    </lineage>
</organism>
<dbReference type="InterPro" id="IPR051477">
    <property type="entry name" value="Expansin_CellWall"/>
</dbReference>
<evidence type="ECO:0000256" key="3">
    <source>
        <dbReference type="SAM" id="SignalP"/>
    </source>
</evidence>
<dbReference type="SUPFAM" id="SSF50685">
    <property type="entry name" value="Barwin-like endoglucanases"/>
    <property type="match status" value="1"/>
</dbReference>
<gene>
    <name evidence="4" type="ORF">FA14DRAFT_179448</name>
</gene>
<sequence>MLSRRYLLAICMALCLLKSTTTTEIPSSGRIHRRAVKFGKSENVEKRETNIINHHKRHEFLPRSSFRHKRGKDNSQPPANNLANMQEFVTDLMQMNKDWQEQSMEALKEGKTPKEFSWDEFNQKYNHPLDYGNKDDDGSDNSGDDQPKSSAKTSSTTSSESKKPTSKPSESSSSEEDKPKQTQKPPPQPKPEPKPEPKEQPQPKPEPKPQPKPEPKPQPKPEPKPEPKPQPKPKPQQNNDDNSGSGDDNEGNQDSHGKSGIGGVVAQFGFAGKTMKGDMTYFTPDVGACGWSNTESDFIVAVSAELFQIFGNGISNGNPVCGHKIRIFKNGKSAIATISDECPPCTQGSIDMTPALFKYFEDPDVGRTSVTWQFI</sequence>
<feature type="signal peptide" evidence="3">
    <location>
        <begin position="1"/>
        <end position="22"/>
    </location>
</feature>
<dbReference type="STRING" id="1280837.A0A316VFJ0"/>
<feature type="compositionally biased region" description="Low complexity" evidence="2">
    <location>
        <begin position="148"/>
        <end position="159"/>
    </location>
</feature>
<dbReference type="OrthoDB" id="623670at2759"/>
<dbReference type="AlphaFoldDB" id="A0A316VFJ0"/>
<reference evidence="4 5" key="1">
    <citation type="journal article" date="2018" name="Mol. Biol. Evol.">
        <title>Broad Genomic Sampling Reveals a Smut Pathogenic Ancestry of the Fungal Clade Ustilaginomycotina.</title>
        <authorList>
            <person name="Kijpornyongpan T."/>
            <person name="Mondo S.J."/>
            <person name="Barry K."/>
            <person name="Sandor L."/>
            <person name="Lee J."/>
            <person name="Lipzen A."/>
            <person name="Pangilinan J."/>
            <person name="LaButti K."/>
            <person name="Hainaut M."/>
            <person name="Henrissat B."/>
            <person name="Grigoriev I.V."/>
            <person name="Spatafora J.W."/>
            <person name="Aime M.C."/>
        </authorList>
    </citation>
    <scope>NUCLEOTIDE SEQUENCE [LARGE SCALE GENOMIC DNA]</scope>
    <source>
        <strain evidence="4 5">MCA 3882</strain>
    </source>
</reference>
<dbReference type="PANTHER" id="PTHR31836:SF28">
    <property type="entry name" value="SRCR DOMAIN-CONTAINING PROTEIN-RELATED"/>
    <property type="match status" value="1"/>
</dbReference>
<keyword evidence="5" id="KW-1185">Reference proteome</keyword>
<evidence type="ECO:0008006" key="6">
    <source>
        <dbReference type="Google" id="ProtNLM"/>
    </source>
</evidence>
<proteinExistence type="predicted"/>
<dbReference type="InterPro" id="IPR036908">
    <property type="entry name" value="RlpA-like_sf"/>
</dbReference>
<evidence type="ECO:0000256" key="1">
    <source>
        <dbReference type="ARBA" id="ARBA00022729"/>
    </source>
</evidence>
<dbReference type="Gene3D" id="2.40.40.10">
    <property type="entry name" value="RlpA-like domain"/>
    <property type="match status" value="1"/>
</dbReference>
<feature type="region of interest" description="Disordered" evidence="2">
    <location>
        <begin position="124"/>
        <end position="261"/>
    </location>
</feature>
<dbReference type="InParanoid" id="A0A316VFJ0"/>
<accession>A0A316VFJ0</accession>
<dbReference type="Proteomes" id="UP000245771">
    <property type="component" value="Unassembled WGS sequence"/>
</dbReference>
<evidence type="ECO:0000313" key="4">
    <source>
        <dbReference type="EMBL" id="PWN36084.1"/>
    </source>
</evidence>
<keyword evidence="1 3" id="KW-0732">Signal</keyword>
<evidence type="ECO:0000313" key="5">
    <source>
        <dbReference type="Proteomes" id="UP000245771"/>
    </source>
</evidence>
<dbReference type="EMBL" id="KZ819603">
    <property type="protein sequence ID" value="PWN36084.1"/>
    <property type="molecule type" value="Genomic_DNA"/>
</dbReference>
<name>A0A316VFJ0_9BASI</name>
<feature type="compositionally biased region" description="Low complexity" evidence="2">
    <location>
        <begin position="235"/>
        <end position="246"/>
    </location>
</feature>